<evidence type="ECO:0000313" key="7">
    <source>
        <dbReference type="Proteomes" id="UP000316096"/>
    </source>
</evidence>
<dbReference type="InterPro" id="IPR050417">
    <property type="entry name" value="Sugar_Epim/Isomerase"/>
</dbReference>
<dbReference type="AlphaFoldDB" id="A0A543CS56"/>
<evidence type="ECO:0000313" key="6">
    <source>
        <dbReference type="EMBL" id="TQL99943.1"/>
    </source>
</evidence>
<dbReference type="RefSeq" id="WP_141959114.1">
    <property type="nucleotide sequence ID" value="NZ_VFOZ01000001.1"/>
</dbReference>
<comment type="similarity">
    <text evidence="2">Belongs to the hyi family.</text>
</comment>
<feature type="region of interest" description="Disordered" evidence="4">
    <location>
        <begin position="252"/>
        <end position="276"/>
    </location>
</feature>
<sequence>MTRYLANCSMLFTELPVLRRPAAAREAGFAAIEFWWPFASPVPADAEVEEFVSAVCGAGVHLVGLNLFAGDLAGPDCGVLSIPGREAELRDNLEVAVAIGERLGVRAFNALYGNRVDGTPPEAQDETAAENLALAAAAAGRIGAGILIEAVSGPKPYPLRTAGQAVAVVDAARAAGAANVGFLCDLYHLATNGDDLAAVIEEHTPKVAHVQIADAPGRGEPGSGGLDLAGHVAALRDRGYEGWVSLEYRPTTTTEQSLAWLPRERRGGTPSEEEEK</sequence>
<dbReference type="GO" id="GO:0008903">
    <property type="term" value="F:hydroxypyruvate isomerase activity"/>
    <property type="evidence" value="ECO:0007669"/>
    <property type="project" value="TreeGrafter"/>
</dbReference>
<dbReference type="PANTHER" id="PTHR43489">
    <property type="entry name" value="ISOMERASE"/>
    <property type="match status" value="1"/>
</dbReference>
<dbReference type="EMBL" id="VFOZ01000001">
    <property type="protein sequence ID" value="TQL99943.1"/>
    <property type="molecule type" value="Genomic_DNA"/>
</dbReference>
<feature type="domain" description="Xylose isomerase-like TIM barrel" evidence="5">
    <location>
        <begin position="22"/>
        <end position="262"/>
    </location>
</feature>
<feature type="active site" description="Proton donor/acceptor" evidence="3">
    <location>
        <position position="247"/>
    </location>
</feature>
<evidence type="ECO:0000256" key="1">
    <source>
        <dbReference type="ARBA" id="ARBA00023235"/>
    </source>
</evidence>
<dbReference type="Gene3D" id="3.20.20.150">
    <property type="entry name" value="Divalent-metal-dependent TIM barrel enzymes"/>
    <property type="match status" value="1"/>
</dbReference>
<accession>A0A543CS56</accession>
<gene>
    <name evidence="6" type="ORF">FB559_5645</name>
</gene>
<dbReference type="Proteomes" id="UP000316096">
    <property type="component" value="Unassembled WGS sequence"/>
</dbReference>
<dbReference type="InterPro" id="IPR013022">
    <property type="entry name" value="Xyl_isomerase-like_TIM-brl"/>
</dbReference>
<proteinExistence type="inferred from homology"/>
<evidence type="ECO:0000256" key="4">
    <source>
        <dbReference type="SAM" id="MobiDB-lite"/>
    </source>
</evidence>
<keyword evidence="7" id="KW-1185">Reference proteome</keyword>
<evidence type="ECO:0000256" key="3">
    <source>
        <dbReference type="PIRSR" id="PIRSR006241-50"/>
    </source>
</evidence>
<keyword evidence="1 2" id="KW-0413">Isomerase</keyword>
<dbReference type="PANTHER" id="PTHR43489:SF6">
    <property type="entry name" value="HYDROXYPYRUVATE ISOMERASE-RELATED"/>
    <property type="match status" value="1"/>
</dbReference>
<dbReference type="GO" id="GO:0046487">
    <property type="term" value="P:glyoxylate metabolic process"/>
    <property type="evidence" value="ECO:0007669"/>
    <property type="project" value="TreeGrafter"/>
</dbReference>
<reference evidence="6 7" key="1">
    <citation type="submission" date="2019-06" db="EMBL/GenBank/DDBJ databases">
        <title>Sequencing the genomes of 1000 actinobacteria strains.</title>
        <authorList>
            <person name="Klenk H.-P."/>
        </authorList>
    </citation>
    <scope>NUCLEOTIDE SEQUENCE [LARGE SCALE GENOMIC DNA]</scope>
    <source>
        <strain evidence="6 7">DSM 102200</strain>
    </source>
</reference>
<feature type="active site" description="Proton donor/acceptor" evidence="3">
    <location>
        <position position="149"/>
    </location>
</feature>
<dbReference type="OrthoDB" id="9786584at2"/>
<name>A0A543CS56_9ACTN</name>
<dbReference type="Pfam" id="PF01261">
    <property type="entry name" value="AP_endonuc_2"/>
    <property type="match status" value="1"/>
</dbReference>
<dbReference type="InterPro" id="IPR026040">
    <property type="entry name" value="HyI-like"/>
</dbReference>
<dbReference type="SUPFAM" id="SSF51658">
    <property type="entry name" value="Xylose isomerase-like"/>
    <property type="match status" value="1"/>
</dbReference>
<protein>
    <submittedName>
        <fullName evidence="6">Hydroxypyruvate isomerase</fullName>
    </submittedName>
</protein>
<dbReference type="PIRSF" id="PIRSF006241">
    <property type="entry name" value="HyI"/>
    <property type="match status" value="1"/>
</dbReference>
<evidence type="ECO:0000259" key="5">
    <source>
        <dbReference type="Pfam" id="PF01261"/>
    </source>
</evidence>
<comment type="caution">
    <text evidence="6">The sequence shown here is derived from an EMBL/GenBank/DDBJ whole genome shotgun (WGS) entry which is preliminary data.</text>
</comment>
<keyword evidence="6" id="KW-0670">Pyruvate</keyword>
<dbReference type="InterPro" id="IPR036237">
    <property type="entry name" value="Xyl_isomerase-like_sf"/>
</dbReference>
<organism evidence="6 7">
    <name type="scientific">Actinoallomurus bryophytorum</name>
    <dbReference type="NCBI Taxonomy" id="1490222"/>
    <lineage>
        <taxon>Bacteria</taxon>
        <taxon>Bacillati</taxon>
        <taxon>Actinomycetota</taxon>
        <taxon>Actinomycetes</taxon>
        <taxon>Streptosporangiales</taxon>
        <taxon>Thermomonosporaceae</taxon>
        <taxon>Actinoallomurus</taxon>
    </lineage>
</organism>
<evidence type="ECO:0000256" key="2">
    <source>
        <dbReference type="PIRNR" id="PIRNR006241"/>
    </source>
</evidence>